<dbReference type="InterPro" id="IPR013097">
    <property type="entry name" value="Dabb"/>
</dbReference>
<dbReference type="STRING" id="2082308.A0A2K1QPA1"/>
<dbReference type="InParanoid" id="A0A2K1QPA1"/>
<reference evidence="2 3" key="1">
    <citation type="submission" date="2017-06" db="EMBL/GenBank/DDBJ databases">
        <title>Draft genome sequence of a variant of Elsinoe murrayae.</title>
        <authorList>
            <person name="Cheng Q."/>
        </authorList>
    </citation>
    <scope>NUCLEOTIDE SEQUENCE [LARGE SCALE GENOMIC DNA]</scope>
    <source>
        <strain evidence="2 3">CQ-2017a</strain>
    </source>
</reference>
<dbReference type="SUPFAM" id="SSF54909">
    <property type="entry name" value="Dimeric alpha+beta barrel"/>
    <property type="match status" value="1"/>
</dbReference>
<dbReference type="Proteomes" id="UP000243797">
    <property type="component" value="Unassembled WGS sequence"/>
</dbReference>
<comment type="caution">
    <text evidence="2">The sequence shown here is derived from an EMBL/GenBank/DDBJ whole genome shotgun (WGS) entry which is preliminary data.</text>
</comment>
<organism evidence="2 3">
    <name type="scientific">Sphaceloma murrayae</name>
    <dbReference type="NCBI Taxonomy" id="2082308"/>
    <lineage>
        <taxon>Eukaryota</taxon>
        <taxon>Fungi</taxon>
        <taxon>Dikarya</taxon>
        <taxon>Ascomycota</taxon>
        <taxon>Pezizomycotina</taxon>
        <taxon>Dothideomycetes</taxon>
        <taxon>Dothideomycetidae</taxon>
        <taxon>Myriangiales</taxon>
        <taxon>Elsinoaceae</taxon>
        <taxon>Sphaceloma</taxon>
    </lineage>
</organism>
<dbReference type="OrthoDB" id="1601230at2759"/>
<evidence type="ECO:0000313" key="2">
    <source>
        <dbReference type="EMBL" id="PNS16831.1"/>
    </source>
</evidence>
<evidence type="ECO:0000259" key="1">
    <source>
        <dbReference type="PROSITE" id="PS51502"/>
    </source>
</evidence>
<dbReference type="SMART" id="SM00886">
    <property type="entry name" value="Dabb"/>
    <property type="match status" value="1"/>
</dbReference>
<dbReference type="AlphaFoldDB" id="A0A2K1QPA1"/>
<keyword evidence="3" id="KW-1185">Reference proteome</keyword>
<proteinExistence type="predicted"/>
<gene>
    <name evidence="2" type="ORF">CAC42_4795</name>
</gene>
<evidence type="ECO:0000313" key="3">
    <source>
        <dbReference type="Proteomes" id="UP000243797"/>
    </source>
</evidence>
<protein>
    <recommendedName>
        <fullName evidence="1">Stress-response A/B barrel domain-containing protein</fullName>
    </recommendedName>
</protein>
<dbReference type="Gene3D" id="3.30.70.100">
    <property type="match status" value="1"/>
</dbReference>
<dbReference type="EMBL" id="NKHZ01000055">
    <property type="protein sequence ID" value="PNS16831.1"/>
    <property type="molecule type" value="Genomic_DNA"/>
</dbReference>
<sequence length="128" mass="13944">MAVIHIVLFEFKPSAQDTQVAAVRRKKMDEHIASLMQGSQACERMLALPTTCKHPSSGRLYVKSHGGGRNSSTEGLTGGSTHGFVFEFENESDRDYYVNSDPDHLAFVGSIGDVVQSARVLDFTPGVL</sequence>
<dbReference type="Pfam" id="PF07876">
    <property type="entry name" value="Dabb"/>
    <property type="match status" value="1"/>
</dbReference>
<dbReference type="PROSITE" id="PS51502">
    <property type="entry name" value="S_R_A_B_BARREL"/>
    <property type="match status" value="1"/>
</dbReference>
<name>A0A2K1QPA1_9PEZI</name>
<dbReference type="InterPro" id="IPR011008">
    <property type="entry name" value="Dimeric_a/b-barrel"/>
</dbReference>
<feature type="domain" description="Stress-response A/B barrel" evidence="1">
    <location>
        <begin position="3"/>
        <end position="123"/>
    </location>
</feature>
<accession>A0A2K1QPA1</accession>